<dbReference type="GeneID" id="27323392"/>
<accession>A0A0D1ZVZ2</accession>
<dbReference type="VEuPathDB" id="FungiDB:PV10_05547"/>
<evidence type="ECO:0000313" key="2">
    <source>
        <dbReference type="Proteomes" id="UP000054302"/>
    </source>
</evidence>
<keyword evidence="2" id="KW-1185">Reference proteome</keyword>
<proteinExistence type="predicted"/>
<dbReference type="Proteomes" id="UP000054302">
    <property type="component" value="Unassembled WGS sequence"/>
</dbReference>
<name>A0A0D1ZVZ2_EXOME</name>
<reference evidence="1 2" key="1">
    <citation type="submission" date="2015-01" db="EMBL/GenBank/DDBJ databases">
        <title>The Genome Sequence of Exophiala mesophila CBS40295.</title>
        <authorList>
            <consortium name="The Broad Institute Genomics Platform"/>
            <person name="Cuomo C."/>
            <person name="de Hoog S."/>
            <person name="Gorbushina A."/>
            <person name="Stielow B."/>
            <person name="Teixiera M."/>
            <person name="Abouelleil A."/>
            <person name="Chapman S.B."/>
            <person name="Priest M."/>
            <person name="Young S.K."/>
            <person name="Wortman J."/>
            <person name="Nusbaum C."/>
            <person name="Birren B."/>
        </authorList>
    </citation>
    <scope>NUCLEOTIDE SEQUENCE [LARGE SCALE GENOMIC DNA]</scope>
    <source>
        <strain evidence="1 2">CBS 40295</strain>
    </source>
</reference>
<dbReference type="AlphaFoldDB" id="A0A0D1ZVZ2"/>
<dbReference type="HOGENOM" id="CLU_1768061_0_0_1"/>
<dbReference type="EMBL" id="KN847523">
    <property type="protein sequence ID" value="KIV90948.1"/>
    <property type="molecule type" value="Genomic_DNA"/>
</dbReference>
<sequence>MHDQTSTLVLFPCIRTGGKYSRPDHDLVICRHLLGTASHAYPLICRSHVHESGPEPNPGVGPEIRILTFDNQCPLLLSTFLDNYFISHIVDFLLDHHTSVGNPPFMPNILPLVIFGSPNFLKQRYVLAIFLFSHFARTPFLSLIVVQ</sequence>
<organism evidence="1 2">
    <name type="scientific">Exophiala mesophila</name>
    <name type="common">Black yeast-like fungus</name>
    <dbReference type="NCBI Taxonomy" id="212818"/>
    <lineage>
        <taxon>Eukaryota</taxon>
        <taxon>Fungi</taxon>
        <taxon>Dikarya</taxon>
        <taxon>Ascomycota</taxon>
        <taxon>Pezizomycotina</taxon>
        <taxon>Eurotiomycetes</taxon>
        <taxon>Chaetothyriomycetidae</taxon>
        <taxon>Chaetothyriales</taxon>
        <taxon>Herpotrichiellaceae</taxon>
        <taxon>Exophiala</taxon>
    </lineage>
</organism>
<protein>
    <submittedName>
        <fullName evidence="1">Uncharacterized protein</fullName>
    </submittedName>
</protein>
<gene>
    <name evidence="1" type="ORF">PV10_05547</name>
</gene>
<dbReference type="RefSeq" id="XP_016222522.1">
    <property type="nucleotide sequence ID" value="XM_016370229.1"/>
</dbReference>
<evidence type="ECO:0000313" key="1">
    <source>
        <dbReference type="EMBL" id="KIV90948.1"/>
    </source>
</evidence>